<dbReference type="SUPFAM" id="SSF46785">
    <property type="entry name" value="Winged helix' DNA-binding domain"/>
    <property type="match status" value="1"/>
</dbReference>
<evidence type="ECO:0000313" key="5">
    <source>
        <dbReference type="EMBL" id="KAA5538656.1"/>
    </source>
</evidence>
<protein>
    <submittedName>
        <fullName evidence="5">BlaI/MecI/CopY family transcriptional regulator</fullName>
    </submittedName>
</protein>
<proteinExistence type="inferred from homology"/>
<keyword evidence="4" id="KW-0804">Transcription</keyword>
<dbReference type="AlphaFoldDB" id="A0A5M6CUM4"/>
<dbReference type="EMBL" id="VWOX01000028">
    <property type="protein sequence ID" value="KAA5538656.1"/>
    <property type="molecule type" value="Genomic_DNA"/>
</dbReference>
<reference evidence="5 6" key="1">
    <citation type="submission" date="2019-08" db="EMBL/GenBank/DDBJ databases">
        <authorList>
            <person name="Dhanesh K."/>
            <person name="Kumar G."/>
            <person name="Sasikala C."/>
            <person name="Venkata Ramana C."/>
        </authorList>
    </citation>
    <scope>NUCLEOTIDE SEQUENCE [LARGE SCALE GENOMIC DNA]</scope>
    <source>
        <strain evidence="5 6">JC645</strain>
    </source>
</reference>
<dbReference type="GO" id="GO:0045892">
    <property type="term" value="P:negative regulation of DNA-templated transcription"/>
    <property type="evidence" value="ECO:0007669"/>
    <property type="project" value="InterPro"/>
</dbReference>
<keyword evidence="2" id="KW-0805">Transcription regulation</keyword>
<keyword evidence="6" id="KW-1185">Reference proteome</keyword>
<evidence type="ECO:0000313" key="6">
    <source>
        <dbReference type="Proteomes" id="UP000324479"/>
    </source>
</evidence>
<dbReference type="GO" id="GO:0003677">
    <property type="term" value="F:DNA binding"/>
    <property type="evidence" value="ECO:0007669"/>
    <property type="project" value="UniProtKB-KW"/>
</dbReference>
<organism evidence="5 6">
    <name type="scientific">Roseiconus nitratireducens</name>
    <dbReference type="NCBI Taxonomy" id="2605748"/>
    <lineage>
        <taxon>Bacteria</taxon>
        <taxon>Pseudomonadati</taxon>
        <taxon>Planctomycetota</taxon>
        <taxon>Planctomycetia</taxon>
        <taxon>Pirellulales</taxon>
        <taxon>Pirellulaceae</taxon>
        <taxon>Roseiconus</taxon>
    </lineage>
</organism>
<sequence>MARQTSSQPTEVELQMLKILWQDGPGIARHLHDSLQEFKETTYSTTVKMLSVMLDNGLFRRDDAVLPQIDYPSGPQPRTQRQMLGNLIENFDDGSAAQLMVRALSSKKAIPQEIAEIRPLLEAIEEKQ</sequence>
<dbReference type="InterPro" id="IPR005650">
    <property type="entry name" value="BlaI_family"/>
</dbReference>
<evidence type="ECO:0000256" key="3">
    <source>
        <dbReference type="ARBA" id="ARBA00023125"/>
    </source>
</evidence>
<dbReference type="RefSeq" id="WP_150079756.1">
    <property type="nucleotide sequence ID" value="NZ_VWOX01000028.1"/>
</dbReference>
<dbReference type="InterPro" id="IPR036388">
    <property type="entry name" value="WH-like_DNA-bd_sf"/>
</dbReference>
<evidence type="ECO:0000256" key="2">
    <source>
        <dbReference type="ARBA" id="ARBA00023015"/>
    </source>
</evidence>
<evidence type="ECO:0000256" key="1">
    <source>
        <dbReference type="ARBA" id="ARBA00011046"/>
    </source>
</evidence>
<dbReference type="InterPro" id="IPR036390">
    <property type="entry name" value="WH_DNA-bd_sf"/>
</dbReference>
<comment type="similarity">
    <text evidence="1">Belongs to the BlaI transcriptional regulatory family.</text>
</comment>
<gene>
    <name evidence="5" type="ORF">FYK55_27120</name>
</gene>
<name>A0A5M6CUM4_9BACT</name>
<evidence type="ECO:0000256" key="4">
    <source>
        <dbReference type="ARBA" id="ARBA00023163"/>
    </source>
</evidence>
<comment type="caution">
    <text evidence="5">The sequence shown here is derived from an EMBL/GenBank/DDBJ whole genome shotgun (WGS) entry which is preliminary data.</text>
</comment>
<dbReference type="Proteomes" id="UP000324479">
    <property type="component" value="Unassembled WGS sequence"/>
</dbReference>
<dbReference type="Pfam" id="PF03965">
    <property type="entry name" value="Penicillinase_R"/>
    <property type="match status" value="1"/>
</dbReference>
<accession>A0A5M6CUM4</accession>
<keyword evidence="3" id="KW-0238">DNA-binding</keyword>
<dbReference type="Gene3D" id="1.10.10.10">
    <property type="entry name" value="Winged helix-like DNA-binding domain superfamily/Winged helix DNA-binding domain"/>
    <property type="match status" value="1"/>
</dbReference>